<keyword evidence="5" id="KW-0663">Pyridoxal phosphate</keyword>
<dbReference type="GO" id="GO:0016874">
    <property type="term" value="F:ligase activity"/>
    <property type="evidence" value="ECO:0007669"/>
    <property type="project" value="UniProtKB-KW"/>
</dbReference>
<dbReference type="InterPro" id="IPR045851">
    <property type="entry name" value="AMP-bd_C_sf"/>
</dbReference>
<dbReference type="PANTHER" id="PTHR22754">
    <property type="entry name" value="DISCO-INTERACTING PROTEIN 2 DIP2 -RELATED"/>
    <property type="match status" value="1"/>
</dbReference>
<reference evidence="9 10" key="1">
    <citation type="submission" date="2019-08" db="EMBL/GenBank/DDBJ databases">
        <title>Deep-cultivation of Planctomycetes and their phenomic and genomic characterization uncovers novel biology.</title>
        <authorList>
            <person name="Wiegand S."/>
            <person name="Jogler M."/>
            <person name="Boedeker C."/>
            <person name="Pinto D."/>
            <person name="Vollmers J."/>
            <person name="Rivas-Marin E."/>
            <person name="Kohn T."/>
            <person name="Peeters S.H."/>
            <person name="Heuer A."/>
            <person name="Rast P."/>
            <person name="Oberbeckmann S."/>
            <person name="Bunk B."/>
            <person name="Jeske O."/>
            <person name="Meyerdierks A."/>
            <person name="Storesund J.E."/>
            <person name="Kallscheuer N."/>
            <person name="Luecker S."/>
            <person name="Lage O.M."/>
            <person name="Pohl T."/>
            <person name="Merkel B.J."/>
            <person name="Hornburger P."/>
            <person name="Mueller R.-W."/>
            <person name="Bruemmer F."/>
            <person name="Labrenz M."/>
            <person name="Spormann A.M."/>
            <person name="Op den Camp H."/>
            <person name="Overmann J."/>
            <person name="Amann R."/>
            <person name="Jetten M.S.M."/>
            <person name="Mascher T."/>
            <person name="Medema M.H."/>
            <person name="Devos D.P."/>
            <person name="Kaster A.-K."/>
            <person name="Ovreas L."/>
            <person name="Rohde M."/>
            <person name="Galperin M.Y."/>
            <person name="Jogler C."/>
        </authorList>
    </citation>
    <scope>NUCLEOTIDE SEQUENCE [LARGE SCALE GENOMIC DNA]</scope>
    <source>
        <strain evidence="9 10">FC18</strain>
    </source>
</reference>
<evidence type="ECO:0000256" key="2">
    <source>
        <dbReference type="ARBA" id="ARBA00006432"/>
    </source>
</evidence>
<dbReference type="PROSITE" id="PS00455">
    <property type="entry name" value="AMP_BINDING"/>
    <property type="match status" value="1"/>
</dbReference>
<keyword evidence="4" id="KW-0276">Fatty acid metabolism</keyword>
<dbReference type="InterPro" id="IPR042099">
    <property type="entry name" value="ANL_N_sf"/>
</dbReference>
<accession>A0A5B9P8T7</accession>
<dbReference type="InterPro" id="IPR004839">
    <property type="entry name" value="Aminotransferase_I/II_large"/>
</dbReference>
<dbReference type="Pfam" id="PF00155">
    <property type="entry name" value="Aminotran_1_2"/>
    <property type="match status" value="1"/>
</dbReference>
<dbReference type="Gene3D" id="3.30.300.30">
    <property type="match status" value="1"/>
</dbReference>
<evidence type="ECO:0000313" key="10">
    <source>
        <dbReference type="Proteomes" id="UP000322214"/>
    </source>
</evidence>
<dbReference type="InterPro" id="IPR001917">
    <property type="entry name" value="Aminotrans_II_pyridoxalP_BS"/>
</dbReference>
<dbReference type="KEGG" id="mff:MFFC18_30420"/>
<dbReference type="GO" id="GO:0070566">
    <property type="term" value="F:adenylyltransferase activity"/>
    <property type="evidence" value="ECO:0007669"/>
    <property type="project" value="TreeGrafter"/>
</dbReference>
<evidence type="ECO:0000256" key="7">
    <source>
        <dbReference type="SAM" id="MobiDB-lite"/>
    </source>
</evidence>
<feature type="domain" description="Carrier" evidence="8">
    <location>
        <begin position="622"/>
        <end position="696"/>
    </location>
</feature>
<dbReference type="SUPFAM" id="SSF53383">
    <property type="entry name" value="PLP-dependent transferases"/>
    <property type="match status" value="1"/>
</dbReference>
<dbReference type="FunFam" id="3.40.50.12780:FF:000013">
    <property type="entry name" value="Long-chain-fatty-acid--AMP ligase FadD32"/>
    <property type="match status" value="1"/>
</dbReference>
<dbReference type="SUPFAM" id="SSF47336">
    <property type="entry name" value="ACP-like"/>
    <property type="match status" value="1"/>
</dbReference>
<dbReference type="EC" id="6.2.1.-" evidence="9"/>
<comment type="cofactor">
    <cofactor evidence="1">
        <name>pyridoxal 5'-phosphate</name>
        <dbReference type="ChEBI" id="CHEBI:597326"/>
    </cofactor>
</comment>
<evidence type="ECO:0000256" key="4">
    <source>
        <dbReference type="ARBA" id="ARBA00022832"/>
    </source>
</evidence>
<dbReference type="STRING" id="980251.GCA_001642875_03917"/>
<evidence type="ECO:0000313" key="9">
    <source>
        <dbReference type="EMBL" id="QEG23147.1"/>
    </source>
</evidence>
<evidence type="ECO:0000256" key="1">
    <source>
        <dbReference type="ARBA" id="ARBA00001933"/>
    </source>
</evidence>
<comment type="similarity">
    <text evidence="2">Belongs to the ATP-dependent AMP-binding enzyme family.</text>
</comment>
<sequence>MEHTPAVKPDAKQLLHPYSPPETNFMERLRYWAAATPDRVAYRYLDHGEHEVESVTYAKLDEDARSIAAALVVKGFAGKRAVLMYPPGLDFIRAFLGCHYAGVIPVPAYPPRRNRNMGRVNSISENCHAAVALTVRTVIERSRTWLADAPNLDSLEWIATDEVTNDMANDWVSPKVGSSDVGLIQYTSGSTGTPKGVVLTHDNLISNCRMITQAFEVSNGTMSCTWLPAYHDMGLIGGILNPLFLGATQVMMSPVAFLTYPIRWLRAMSDYGCSVTGGPNFAYAWCTTKITEEQCEGLDLSSWEVAFNGAEPVRADVMDAFNKKFGPYGFNPKAHYPCYGMAETTLLVTGGRRDEAPVIRGFDRNELVQHRVVEVEADDRVGRNLVGCGQVLPEEDVQIVQPETRRALPEDEIGEIWINSPSCGVGYFERPEMSAEVFEARLSPDNGKSYVRSGDLGFMHQGELFVCGRLKDMIIVRGVNRYPQDIEATVEGCDPSTRSGGAAAFAVTRWDREHLVIVCEVDRGRKSRNWDEVFTAIRTEIAEEHELPPDAIVLVRGHSIPKTSSGKVQRHACKAEFEKRQLKNVVAEWISWEHETQQKPVSQPSQQDSSSNGAATAEGLSPVVVDSVIQVVTSTAGNRADNVGIDTNIVHLGLDSVERLDIAHTLEEAFGGRLPEDVLQEIETVRDVAAAIQEHIGVEPTNGKPVGGRGSKSRISGPIPESYFDLTKFPEFLLLNDQQKQMEASGVRNPFFSVHEGRVDNMTRIDGRELISYASYNYLGLSGHPDVNASAKDAIDTFGTSVSASRIVSGEKTIHRDLEAELSEFLGVEDVMTFPGGHATNETIIGHLVGPQDLIVHDAFAHNSIVQGAILSGARRRPFKHNDWRDLFEILKDARRDFRRVLIAVEGLYSMDGDYPDLPRFVEIKKRFKAWLYVDEAHSIGTLGETGRGIGEMYGVDRGDVDCWMGTLSKSFGSCGGFLAGKAELIQFLRYTTPGYVFAAGMPPANAGAALGSLRMLKANPHLVKKLQSNSQLFLKLAQDAGIDTGMALGTPIIPIICGHNSRALLLSEALYKQGINAQPILYPAVPQEETRVRIFMTASHTEEQIRHSVEVLAKAWNKVMNVGSEA</sequence>
<protein>
    <submittedName>
        <fullName evidence="9">Long-chain-fatty-acid--AMP ligase FadD32</fullName>
        <ecNumber evidence="9">6.2.1.-</ecNumber>
    </submittedName>
</protein>
<dbReference type="CDD" id="cd05931">
    <property type="entry name" value="FAAL"/>
    <property type="match status" value="1"/>
</dbReference>
<dbReference type="OrthoDB" id="219272at2"/>
<dbReference type="InterPro" id="IPR036736">
    <property type="entry name" value="ACP-like_sf"/>
</dbReference>
<dbReference type="InterPro" id="IPR015424">
    <property type="entry name" value="PyrdxlP-dep_Trfase"/>
</dbReference>
<evidence type="ECO:0000259" key="8">
    <source>
        <dbReference type="PROSITE" id="PS50075"/>
    </source>
</evidence>
<dbReference type="InterPro" id="IPR020845">
    <property type="entry name" value="AMP-binding_CS"/>
</dbReference>
<dbReference type="PROSITE" id="PS50075">
    <property type="entry name" value="CARRIER"/>
    <property type="match status" value="1"/>
</dbReference>
<dbReference type="GO" id="GO:0006633">
    <property type="term" value="P:fatty acid biosynthetic process"/>
    <property type="evidence" value="ECO:0007669"/>
    <property type="project" value="TreeGrafter"/>
</dbReference>
<organism evidence="9 10">
    <name type="scientific">Mariniblastus fucicola</name>
    <dbReference type="NCBI Taxonomy" id="980251"/>
    <lineage>
        <taxon>Bacteria</taxon>
        <taxon>Pseudomonadati</taxon>
        <taxon>Planctomycetota</taxon>
        <taxon>Planctomycetia</taxon>
        <taxon>Pirellulales</taxon>
        <taxon>Pirellulaceae</taxon>
        <taxon>Mariniblastus</taxon>
    </lineage>
</organism>
<dbReference type="InterPro" id="IPR015421">
    <property type="entry name" value="PyrdxlP-dep_Trfase_major"/>
</dbReference>
<dbReference type="EMBL" id="CP042912">
    <property type="protein sequence ID" value="QEG23147.1"/>
    <property type="molecule type" value="Genomic_DNA"/>
</dbReference>
<dbReference type="PANTHER" id="PTHR22754:SF32">
    <property type="entry name" value="DISCO-INTERACTING PROTEIN 2"/>
    <property type="match status" value="1"/>
</dbReference>
<keyword evidence="6" id="KW-0443">Lipid metabolism</keyword>
<evidence type="ECO:0000256" key="3">
    <source>
        <dbReference type="ARBA" id="ARBA00022598"/>
    </source>
</evidence>
<dbReference type="CDD" id="cd06454">
    <property type="entry name" value="KBL_like"/>
    <property type="match status" value="1"/>
</dbReference>
<keyword evidence="3 9" id="KW-0436">Ligase</keyword>
<gene>
    <name evidence="9" type="ORF">MFFC18_30420</name>
</gene>
<dbReference type="InterPro" id="IPR015422">
    <property type="entry name" value="PyrdxlP-dep_Trfase_small"/>
</dbReference>
<dbReference type="Gene3D" id="3.40.50.12780">
    <property type="entry name" value="N-terminal domain of ligase-like"/>
    <property type="match status" value="1"/>
</dbReference>
<dbReference type="GO" id="GO:0005886">
    <property type="term" value="C:plasma membrane"/>
    <property type="evidence" value="ECO:0007669"/>
    <property type="project" value="TreeGrafter"/>
</dbReference>
<dbReference type="GO" id="GO:0071766">
    <property type="term" value="P:Actinobacterium-type cell wall biogenesis"/>
    <property type="evidence" value="ECO:0007669"/>
    <property type="project" value="UniProtKB-ARBA"/>
</dbReference>
<keyword evidence="10" id="KW-1185">Reference proteome</keyword>
<feature type="compositionally biased region" description="Low complexity" evidence="7">
    <location>
        <begin position="598"/>
        <end position="611"/>
    </location>
</feature>
<feature type="region of interest" description="Disordered" evidence="7">
    <location>
        <begin position="595"/>
        <end position="617"/>
    </location>
</feature>
<dbReference type="Gene3D" id="1.10.1200.10">
    <property type="entry name" value="ACP-like"/>
    <property type="match status" value="1"/>
</dbReference>
<proteinExistence type="inferred from homology"/>
<dbReference type="Pfam" id="PF00550">
    <property type="entry name" value="PP-binding"/>
    <property type="match status" value="1"/>
</dbReference>
<dbReference type="InterPro" id="IPR040097">
    <property type="entry name" value="FAAL/FAAC"/>
</dbReference>
<dbReference type="Pfam" id="PF23024">
    <property type="entry name" value="AMP-dom_DIP2-like"/>
    <property type="match status" value="1"/>
</dbReference>
<dbReference type="SUPFAM" id="SSF56801">
    <property type="entry name" value="Acetyl-CoA synthetase-like"/>
    <property type="match status" value="1"/>
</dbReference>
<name>A0A5B9P8T7_9BACT</name>
<dbReference type="InterPro" id="IPR025110">
    <property type="entry name" value="AMP-bd_C"/>
</dbReference>
<dbReference type="GO" id="GO:0030170">
    <property type="term" value="F:pyridoxal phosphate binding"/>
    <property type="evidence" value="ECO:0007669"/>
    <property type="project" value="InterPro"/>
</dbReference>
<dbReference type="Proteomes" id="UP000322214">
    <property type="component" value="Chromosome"/>
</dbReference>
<evidence type="ECO:0000256" key="5">
    <source>
        <dbReference type="ARBA" id="ARBA00022898"/>
    </source>
</evidence>
<dbReference type="PROSITE" id="PS00599">
    <property type="entry name" value="AA_TRANSFER_CLASS_2"/>
    <property type="match status" value="1"/>
</dbReference>
<dbReference type="Pfam" id="PF00501">
    <property type="entry name" value="AMP-binding"/>
    <property type="match status" value="1"/>
</dbReference>
<dbReference type="InterPro" id="IPR000873">
    <property type="entry name" value="AMP-dep_synth/lig_dom"/>
</dbReference>
<dbReference type="InterPro" id="IPR009081">
    <property type="entry name" value="PP-bd_ACP"/>
</dbReference>
<evidence type="ECO:0000256" key="6">
    <source>
        <dbReference type="ARBA" id="ARBA00023098"/>
    </source>
</evidence>
<dbReference type="AlphaFoldDB" id="A0A5B9P8T7"/>
<dbReference type="Gene3D" id="3.90.1150.10">
    <property type="entry name" value="Aspartate Aminotransferase, domain 1"/>
    <property type="match status" value="1"/>
</dbReference>
<dbReference type="Gene3D" id="3.40.640.10">
    <property type="entry name" value="Type I PLP-dependent aspartate aminotransferase-like (Major domain)"/>
    <property type="match status" value="1"/>
</dbReference>